<evidence type="ECO:0000313" key="4">
    <source>
        <dbReference type="Proteomes" id="UP000429211"/>
    </source>
</evidence>
<evidence type="ECO:0008006" key="5">
    <source>
        <dbReference type="Google" id="ProtNLM"/>
    </source>
</evidence>
<feature type="compositionally biased region" description="Basic and acidic residues" evidence="1">
    <location>
        <begin position="18"/>
        <end position="27"/>
    </location>
</feature>
<dbReference type="Proteomes" id="UP000429211">
    <property type="component" value="Unassembled WGS sequence"/>
</dbReference>
<evidence type="ECO:0000256" key="1">
    <source>
        <dbReference type="SAM" id="MobiDB-lite"/>
    </source>
</evidence>
<reference evidence="2 4" key="1">
    <citation type="journal article" date="2019" name="Nat. Med.">
        <title>A library of human gut bacterial isolates paired with longitudinal multiomics data enables mechanistic microbiome research.</title>
        <authorList>
            <person name="Poyet M."/>
            <person name="Groussin M."/>
            <person name="Gibbons S.M."/>
            <person name="Avila-Pacheco J."/>
            <person name="Jiang X."/>
            <person name="Kearney S.M."/>
            <person name="Perrotta A.R."/>
            <person name="Berdy B."/>
            <person name="Zhao S."/>
            <person name="Lieberman T.D."/>
            <person name="Swanson P.K."/>
            <person name="Smith M."/>
            <person name="Roesemann S."/>
            <person name="Alexander J.E."/>
            <person name="Rich S.A."/>
            <person name="Livny J."/>
            <person name="Vlamakis H."/>
            <person name="Clish C."/>
            <person name="Bullock K."/>
            <person name="Deik A."/>
            <person name="Scott J."/>
            <person name="Pierce K.A."/>
            <person name="Xavier R.J."/>
            <person name="Alm E.J."/>
        </authorList>
    </citation>
    <scope>NUCLEOTIDE SEQUENCE [LARGE SCALE GENOMIC DNA]</scope>
    <source>
        <strain evidence="2 4">BIOML-A2</strain>
    </source>
</reference>
<gene>
    <name evidence="3" type="ORF">BDLFYP24_01777</name>
    <name evidence="2" type="ORF">GBB04_00155</name>
</gene>
<dbReference type="InterPro" id="IPR020109">
    <property type="entry name" value="Holin_r1t"/>
</dbReference>
<reference evidence="3" key="2">
    <citation type="submission" date="2019-11" db="EMBL/GenBank/DDBJ databases">
        <authorList>
            <person name="Feng L."/>
        </authorList>
    </citation>
    <scope>NUCLEOTIDE SEQUENCE</scope>
    <source>
        <strain evidence="3">BdentiumLFYP24</strain>
    </source>
</reference>
<dbReference type="RefSeq" id="WP_129879669.1">
    <property type="nucleotide sequence ID" value="NZ_CACRSP010000004.1"/>
</dbReference>
<evidence type="ECO:0000313" key="2">
    <source>
        <dbReference type="EMBL" id="KAB7462245.1"/>
    </source>
</evidence>
<proteinExistence type="predicted"/>
<evidence type="ECO:0000313" key="3">
    <source>
        <dbReference type="EMBL" id="VYS99400.1"/>
    </source>
</evidence>
<sequence length="109" mass="10828">MVELDTGEPSTATGITNDKADGNDNIRPRHASGGVDGALPQWCRAAAVRAVKTAAQAALGVIGTGAIGLIQVDWLNVASVAALAAVVSLLTSIVGVPEVAGGDAVTRLN</sequence>
<dbReference type="EMBL" id="CACRSP010000004">
    <property type="protein sequence ID" value="VYS99400.1"/>
    <property type="molecule type" value="Genomic_DNA"/>
</dbReference>
<dbReference type="Pfam" id="PF16945">
    <property type="entry name" value="Phage_r1t_holin"/>
    <property type="match status" value="1"/>
</dbReference>
<organism evidence="3">
    <name type="scientific">Bifidobacterium dentium</name>
    <dbReference type="NCBI Taxonomy" id="1689"/>
    <lineage>
        <taxon>Bacteria</taxon>
        <taxon>Bacillati</taxon>
        <taxon>Actinomycetota</taxon>
        <taxon>Actinomycetes</taxon>
        <taxon>Bifidobacteriales</taxon>
        <taxon>Bifidobacteriaceae</taxon>
        <taxon>Bifidobacterium</taxon>
    </lineage>
</organism>
<dbReference type="AlphaFoldDB" id="A0A6N2T5J9"/>
<name>A0A6N2T5J9_9BIFI</name>
<protein>
    <recommendedName>
        <fullName evidence="5">Holin</fullName>
    </recommendedName>
</protein>
<accession>A0A6N2T5J9</accession>
<feature type="region of interest" description="Disordered" evidence="1">
    <location>
        <begin position="1"/>
        <end position="33"/>
    </location>
</feature>
<dbReference type="EMBL" id="WDPD01000001">
    <property type="protein sequence ID" value="KAB7462245.1"/>
    <property type="molecule type" value="Genomic_DNA"/>
</dbReference>